<dbReference type="AlphaFoldDB" id="A0A1A5YHB3"/>
<comment type="caution">
    <text evidence="1">The sequence shown here is derived from an EMBL/GenBank/DDBJ whole genome shotgun (WGS) entry which is preliminary data.</text>
</comment>
<proteinExistence type="predicted"/>
<keyword evidence="2" id="KW-1185">Reference proteome</keyword>
<evidence type="ECO:0000313" key="1">
    <source>
        <dbReference type="EMBL" id="OBR64943.1"/>
    </source>
</evidence>
<evidence type="ECO:0000313" key="2">
    <source>
        <dbReference type="Proteomes" id="UP000092024"/>
    </source>
</evidence>
<organism evidence="1 2">
    <name type="scientific">Paenibacillus oryzae</name>
    <dbReference type="NCBI Taxonomy" id="1844972"/>
    <lineage>
        <taxon>Bacteria</taxon>
        <taxon>Bacillati</taxon>
        <taxon>Bacillota</taxon>
        <taxon>Bacilli</taxon>
        <taxon>Bacillales</taxon>
        <taxon>Paenibacillaceae</taxon>
        <taxon>Paenibacillus</taxon>
    </lineage>
</organism>
<reference evidence="1 2" key="1">
    <citation type="submission" date="2016-05" db="EMBL/GenBank/DDBJ databases">
        <title>Paenibacillus oryzae. sp. nov., isolated from the rice root.</title>
        <authorList>
            <person name="Zhang J."/>
            <person name="Zhang X."/>
        </authorList>
    </citation>
    <scope>NUCLEOTIDE SEQUENCE [LARGE SCALE GENOMIC DNA]</scope>
    <source>
        <strain evidence="1 2">1DrF-4</strain>
    </source>
</reference>
<gene>
    <name evidence="1" type="ORF">A7K91_05015</name>
</gene>
<dbReference type="Proteomes" id="UP000092024">
    <property type="component" value="Unassembled WGS sequence"/>
</dbReference>
<name>A0A1A5YHB3_9BACL</name>
<accession>A0A1A5YHB3</accession>
<protein>
    <submittedName>
        <fullName evidence="1">Uncharacterized protein</fullName>
    </submittedName>
</protein>
<sequence length="59" mass="6920">MVVIQECLKDSFEQNGWSRIPEILYKHAEDAAKHNHSYLELQFGRILPCASVFYRPQVL</sequence>
<dbReference type="EMBL" id="LYPA01000064">
    <property type="protein sequence ID" value="OBR64943.1"/>
    <property type="molecule type" value="Genomic_DNA"/>
</dbReference>